<evidence type="ECO:0000313" key="7">
    <source>
        <dbReference type="Proteomes" id="UP000017127"/>
    </source>
</evidence>
<dbReference type="GO" id="GO:0008270">
    <property type="term" value="F:zinc ion binding"/>
    <property type="evidence" value="ECO:0007669"/>
    <property type="project" value="InterPro"/>
</dbReference>
<gene>
    <name evidence="6" type="ORF">M595_2415</name>
</gene>
<dbReference type="Pfam" id="PF00413">
    <property type="entry name" value="Peptidase_M10"/>
    <property type="match status" value="1"/>
</dbReference>
<dbReference type="GO" id="GO:0006508">
    <property type="term" value="P:proteolysis"/>
    <property type="evidence" value="ECO:0007669"/>
    <property type="project" value="UniProtKB-KW"/>
</dbReference>
<feature type="domain" description="Peptidase metallopeptidase" evidence="5">
    <location>
        <begin position="72"/>
        <end position="228"/>
    </location>
</feature>
<dbReference type="AlphaFoldDB" id="U7QI11"/>
<dbReference type="InterPro" id="IPR006026">
    <property type="entry name" value="Peptidase_Metallo"/>
</dbReference>
<dbReference type="GO" id="GO:0004222">
    <property type="term" value="F:metalloendopeptidase activity"/>
    <property type="evidence" value="ECO:0007669"/>
    <property type="project" value="InterPro"/>
</dbReference>
<evidence type="ECO:0000313" key="6">
    <source>
        <dbReference type="EMBL" id="ERT07609.1"/>
    </source>
</evidence>
<dbReference type="CDD" id="cd04279">
    <property type="entry name" value="ZnMc_MMP_like_1"/>
    <property type="match status" value="1"/>
</dbReference>
<dbReference type="Proteomes" id="UP000017127">
    <property type="component" value="Unassembled WGS sequence"/>
</dbReference>
<accession>U7QI11</accession>
<keyword evidence="2" id="KW-0479">Metal-binding</keyword>
<keyword evidence="7" id="KW-1185">Reference proteome</keyword>
<proteinExistence type="predicted"/>
<dbReference type="EMBL" id="AUZM01000020">
    <property type="protein sequence ID" value="ERT07609.1"/>
    <property type="molecule type" value="Genomic_DNA"/>
</dbReference>
<dbReference type="InterPro" id="IPR001818">
    <property type="entry name" value="Pept_M10_metallopeptidase"/>
</dbReference>
<protein>
    <submittedName>
        <fullName evidence="6">Matrixin family protein</fullName>
    </submittedName>
</protein>
<keyword evidence="1" id="KW-0645">Protease</keyword>
<keyword evidence="3" id="KW-0378">Hydrolase</keyword>
<dbReference type="GO" id="GO:0031012">
    <property type="term" value="C:extracellular matrix"/>
    <property type="evidence" value="ECO:0007669"/>
    <property type="project" value="InterPro"/>
</dbReference>
<evidence type="ECO:0000259" key="5">
    <source>
        <dbReference type="SMART" id="SM00235"/>
    </source>
</evidence>
<dbReference type="Gene3D" id="3.40.390.10">
    <property type="entry name" value="Collagenase (Catalytic Domain)"/>
    <property type="match status" value="1"/>
</dbReference>
<dbReference type="SMART" id="SM00235">
    <property type="entry name" value="ZnMc"/>
    <property type="match status" value="1"/>
</dbReference>
<comment type="caution">
    <text evidence="6">The sequence shown here is derived from an EMBL/GenBank/DDBJ whole genome shotgun (WGS) entry which is preliminary data.</text>
</comment>
<evidence type="ECO:0000256" key="2">
    <source>
        <dbReference type="ARBA" id="ARBA00022723"/>
    </source>
</evidence>
<organism evidence="6 7">
    <name type="scientific">Lyngbya aestuarii BL J</name>
    <dbReference type="NCBI Taxonomy" id="1348334"/>
    <lineage>
        <taxon>Bacteria</taxon>
        <taxon>Bacillati</taxon>
        <taxon>Cyanobacteriota</taxon>
        <taxon>Cyanophyceae</taxon>
        <taxon>Oscillatoriophycideae</taxon>
        <taxon>Oscillatoriales</taxon>
        <taxon>Microcoleaceae</taxon>
        <taxon>Lyngbya</taxon>
    </lineage>
</organism>
<sequence length="241" mass="27744">MFERMRVSYRRLLFVGLTVAVVSFSLILSQPTPALEDVIPVKAHPLPMPLAEWQDQTQSGDYFDQIEAPKVGHLIWSEFPIQVYIEKPAPNQALSWYRDVLSAVEEWNNYLPLHLVEDSNLANIQIFRRRPPLEPGNLRASSAETRYQVFVHQLEDGTQMLSHRFIIWLSPTQTGKYITSAARHEFGHALGIWGHSPTQTDVMYFAQVREPPPISPRDINTLKRIYSQPTRLGWRVASKNI</sequence>
<dbReference type="SUPFAM" id="SSF55486">
    <property type="entry name" value="Metalloproteases ('zincins'), catalytic domain"/>
    <property type="match status" value="1"/>
</dbReference>
<keyword evidence="4" id="KW-0862">Zinc</keyword>
<name>U7QI11_9CYAN</name>
<evidence type="ECO:0000256" key="4">
    <source>
        <dbReference type="ARBA" id="ARBA00022833"/>
    </source>
</evidence>
<dbReference type="InterPro" id="IPR024079">
    <property type="entry name" value="MetalloPept_cat_dom_sf"/>
</dbReference>
<evidence type="ECO:0000256" key="1">
    <source>
        <dbReference type="ARBA" id="ARBA00022670"/>
    </source>
</evidence>
<reference evidence="6 7" key="1">
    <citation type="journal article" date="2013" name="Front. Microbiol.">
        <title>Comparative genomic analyses of the cyanobacterium, Lyngbya aestuarii BL J, a powerful hydrogen producer.</title>
        <authorList>
            <person name="Kothari A."/>
            <person name="Vaughn M."/>
            <person name="Garcia-Pichel F."/>
        </authorList>
    </citation>
    <scope>NUCLEOTIDE SEQUENCE [LARGE SCALE GENOMIC DNA]</scope>
    <source>
        <strain evidence="6 7">BL J</strain>
    </source>
</reference>
<dbReference type="PATRIC" id="fig|1348334.3.peg.2344"/>
<evidence type="ECO:0000256" key="3">
    <source>
        <dbReference type="ARBA" id="ARBA00022801"/>
    </source>
</evidence>